<reference evidence="15 16" key="1">
    <citation type="submission" date="2017-12" db="EMBL/GenBank/DDBJ databases">
        <title>Hemimetabolous genomes reveal molecular basis of termite eusociality.</title>
        <authorList>
            <person name="Harrison M.C."/>
            <person name="Jongepier E."/>
            <person name="Robertson H.M."/>
            <person name="Arning N."/>
            <person name="Bitard-Feildel T."/>
            <person name="Chao H."/>
            <person name="Childers C.P."/>
            <person name="Dinh H."/>
            <person name="Doddapaneni H."/>
            <person name="Dugan S."/>
            <person name="Gowin J."/>
            <person name="Greiner C."/>
            <person name="Han Y."/>
            <person name="Hu H."/>
            <person name="Hughes D.S.T."/>
            <person name="Huylmans A.-K."/>
            <person name="Kemena C."/>
            <person name="Kremer L.P.M."/>
            <person name="Lee S.L."/>
            <person name="Lopez-Ezquerra A."/>
            <person name="Mallet L."/>
            <person name="Monroy-Kuhn J.M."/>
            <person name="Moser A."/>
            <person name="Murali S.C."/>
            <person name="Muzny D.M."/>
            <person name="Otani S."/>
            <person name="Piulachs M.-D."/>
            <person name="Poelchau M."/>
            <person name="Qu J."/>
            <person name="Schaub F."/>
            <person name="Wada-Katsumata A."/>
            <person name="Worley K.C."/>
            <person name="Xie Q."/>
            <person name="Ylla G."/>
            <person name="Poulsen M."/>
            <person name="Gibbs R.A."/>
            <person name="Schal C."/>
            <person name="Richards S."/>
            <person name="Belles X."/>
            <person name="Korb J."/>
            <person name="Bornberg-Bauer E."/>
        </authorList>
    </citation>
    <scope>NUCLEOTIDE SEQUENCE [LARGE SCALE GENOMIC DNA]</scope>
    <source>
        <tissue evidence="15">Whole body</tissue>
    </source>
</reference>
<feature type="transmembrane region" description="Helical" evidence="11">
    <location>
        <begin position="6"/>
        <end position="27"/>
    </location>
</feature>
<feature type="transmembrane region" description="Helical" evidence="11">
    <location>
        <begin position="103"/>
        <end position="123"/>
    </location>
</feature>
<dbReference type="InParanoid" id="A0A2J7RH60"/>
<dbReference type="GO" id="GO:0070973">
    <property type="term" value="P:protein localization to endoplasmic reticulum exit site"/>
    <property type="evidence" value="ECO:0007669"/>
    <property type="project" value="UniProtKB-UniRule"/>
</dbReference>
<accession>A0A2J7RH60</accession>
<evidence type="ECO:0000256" key="9">
    <source>
        <dbReference type="ARBA" id="ARBA00023054"/>
    </source>
</evidence>
<keyword evidence="4 11" id="KW-0812">Transmembrane</keyword>
<keyword evidence="15" id="KW-0675">Receptor</keyword>
<evidence type="ECO:0000256" key="2">
    <source>
        <dbReference type="ARBA" id="ARBA00007956"/>
    </source>
</evidence>
<evidence type="ECO:0000256" key="10">
    <source>
        <dbReference type="ARBA" id="ARBA00023136"/>
    </source>
</evidence>
<keyword evidence="5 11" id="KW-0256">Endoplasmic reticulum</keyword>
<evidence type="ECO:0000259" key="13">
    <source>
        <dbReference type="Pfam" id="PF05529"/>
    </source>
</evidence>
<evidence type="ECO:0000259" key="14">
    <source>
        <dbReference type="Pfam" id="PF18035"/>
    </source>
</evidence>
<dbReference type="Gene3D" id="1.20.5.110">
    <property type="match status" value="1"/>
</dbReference>
<dbReference type="Pfam" id="PF18035">
    <property type="entry name" value="Bap31_Bap29_C"/>
    <property type="match status" value="1"/>
</dbReference>
<dbReference type="InterPro" id="IPR008417">
    <property type="entry name" value="BAP29/BAP31"/>
</dbReference>
<keyword evidence="3 11" id="KW-0813">Transport</keyword>
<keyword evidence="10 11" id="KW-0472">Membrane</keyword>
<dbReference type="AlphaFoldDB" id="A0A2J7RH60"/>
<evidence type="ECO:0000256" key="12">
    <source>
        <dbReference type="SAM" id="Coils"/>
    </source>
</evidence>
<comment type="caution">
    <text evidence="15">The sequence shown here is derived from an EMBL/GenBank/DDBJ whole genome shotgun (WGS) entry which is preliminary data.</text>
</comment>
<evidence type="ECO:0000256" key="11">
    <source>
        <dbReference type="RuleBase" id="RU367026"/>
    </source>
</evidence>
<evidence type="ECO:0000313" key="16">
    <source>
        <dbReference type="Proteomes" id="UP000235965"/>
    </source>
</evidence>
<dbReference type="GO" id="GO:0005789">
    <property type="term" value="C:endoplasmic reticulum membrane"/>
    <property type="evidence" value="ECO:0007669"/>
    <property type="project" value="UniProtKB-SubCell"/>
</dbReference>
<keyword evidence="16" id="KW-1185">Reference proteome</keyword>
<evidence type="ECO:0000256" key="8">
    <source>
        <dbReference type="ARBA" id="ARBA00022989"/>
    </source>
</evidence>
<evidence type="ECO:0000256" key="3">
    <source>
        <dbReference type="ARBA" id="ARBA00022448"/>
    </source>
</evidence>
<comment type="similarity">
    <text evidence="2 11">Belongs to the BCAP29/BCAP31 family.</text>
</comment>
<keyword evidence="8 11" id="KW-1133">Transmembrane helix</keyword>
<dbReference type="InterPro" id="IPR040463">
    <property type="entry name" value="BAP29/BAP31_N"/>
</dbReference>
<dbReference type="OrthoDB" id="435607at2759"/>
<sequence>MSLHWTLIATFLYVEIAVVSLILLLLASRQGWYKIIILRFLQALSNQASIYFLVPLPILGLFCLDAIREMIKYSSPETREATHAHLDAELQVNMRLFRAQRNYYISGFALFLCIIIHQLLTLISEQASLLAQSEAAMWQVLSTAATTLSSLAQNLTSAYQNNTNEAHDKEVIELKEKLAKAEKSLEREKEDKETLKNQVVSLNKKYDCLNEEYSVLQDKIDAGDEPKKDA</sequence>
<evidence type="ECO:0000256" key="6">
    <source>
        <dbReference type="ARBA" id="ARBA00022892"/>
    </source>
</evidence>
<feature type="domain" description="BAP29/BAP31 transmembrane" evidence="13">
    <location>
        <begin position="1"/>
        <end position="135"/>
    </location>
</feature>
<comment type="subcellular location">
    <subcellularLocation>
        <location evidence="1 11">Endoplasmic reticulum membrane</location>
        <topology evidence="1 11">Multi-pass membrane protein</topology>
    </subcellularLocation>
</comment>
<gene>
    <name evidence="15" type="primary">BCAP29</name>
    <name evidence="15" type="ORF">B7P43_G09768</name>
</gene>
<dbReference type="GO" id="GO:0006888">
    <property type="term" value="P:endoplasmic reticulum to Golgi vesicle-mediated transport"/>
    <property type="evidence" value="ECO:0007669"/>
    <property type="project" value="UniProtKB-UniRule"/>
</dbReference>
<proteinExistence type="inferred from homology"/>
<evidence type="ECO:0000256" key="4">
    <source>
        <dbReference type="ARBA" id="ARBA00022692"/>
    </source>
</evidence>
<dbReference type="GO" id="GO:0006886">
    <property type="term" value="P:intracellular protein transport"/>
    <property type="evidence" value="ECO:0007669"/>
    <property type="project" value="UniProtKB-UniRule"/>
</dbReference>
<keyword evidence="7 11" id="KW-0653">Protein transport</keyword>
<evidence type="ECO:0000256" key="5">
    <source>
        <dbReference type="ARBA" id="ARBA00022824"/>
    </source>
</evidence>
<evidence type="ECO:0000256" key="1">
    <source>
        <dbReference type="ARBA" id="ARBA00004477"/>
    </source>
</evidence>
<dbReference type="Pfam" id="PF05529">
    <property type="entry name" value="Bap31"/>
    <property type="match status" value="1"/>
</dbReference>
<dbReference type="PANTHER" id="PTHR12701">
    <property type="entry name" value="BCR-ASSOCIATED PROTEIN, BAP"/>
    <property type="match status" value="1"/>
</dbReference>
<feature type="coiled-coil region" evidence="12">
    <location>
        <begin position="164"/>
        <end position="219"/>
    </location>
</feature>
<dbReference type="FunCoup" id="A0A2J7RH60">
    <property type="interactions" value="1065"/>
</dbReference>
<dbReference type="Proteomes" id="UP000235965">
    <property type="component" value="Unassembled WGS sequence"/>
</dbReference>
<dbReference type="EMBL" id="NEVH01003747">
    <property type="protein sequence ID" value="PNF40169.1"/>
    <property type="molecule type" value="Genomic_DNA"/>
</dbReference>
<feature type="transmembrane region" description="Helical" evidence="11">
    <location>
        <begin position="48"/>
        <end position="67"/>
    </location>
</feature>
<evidence type="ECO:0000256" key="7">
    <source>
        <dbReference type="ARBA" id="ARBA00022927"/>
    </source>
</evidence>
<dbReference type="STRING" id="105785.A0A2J7RH60"/>
<protein>
    <recommendedName>
        <fullName evidence="11">Endoplasmic reticulum transmembrane protein</fullName>
    </recommendedName>
</protein>
<keyword evidence="9 12" id="KW-0175">Coiled coil</keyword>
<keyword evidence="6 11" id="KW-0931">ER-Golgi transport</keyword>
<dbReference type="InterPro" id="IPR041672">
    <property type="entry name" value="Bap31/Bap29_C"/>
</dbReference>
<feature type="domain" description="Bap31/Bap29 cytoplasmic coiled-coil" evidence="14">
    <location>
        <begin position="169"/>
        <end position="229"/>
    </location>
</feature>
<comment type="function">
    <text evidence="11">May play a role in anterograde transport of membrane proteins from the endoplasmic reticulum to the Golgi.</text>
</comment>
<evidence type="ECO:0000313" key="15">
    <source>
        <dbReference type="EMBL" id="PNF40169.1"/>
    </source>
</evidence>
<dbReference type="PANTHER" id="PTHR12701:SF20">
    <property type="entry name" value="ENDOPLASMIC RETICULUM TRANSMEMBRANE PROTEIN"/>
    <property type="match status" value="1"/>
</dbReference>
<organism evidence="15 16">
    <name type="scientific">Cryptotermes secundus</name>
    <dbReference type="NCBI Taxonomy" id="105785"/>
    <lineage>
        <taxon>Eukaryota</taxon>
        <taxon>Metazoa</taxon>
        <taxon>Ecdysozoa</taxon>
        <taxon>Arthropoda</taxon>
        <taxon>Hexapoda</taxon>
        <taxon>Insecta</taxon>
        <taxon>Pterygota</taxon>
        <taxon>Neoptera</taxon>
        <taxon>Polyneoptera</taxon>
        <taxon>Dictyoptera</taxon>
        <taxon>Blattodea</taxon>
        <taxon>Blattoidea</taxon>
        <taxon>Termitoidae</taxon>
        <taxon>Kalotermitidae</taxon>
        <taxon>Cryptotermitinae</taxon>
        <taxon>Cryptotermes</taxon>
    </lineage>
</organism>
<name>A0A2J7RH60_9NEOP</name>